<dbReference type="AlphaFoldDB" id="A0A090N4M1"/>
<dbReference type="OrthoDB" id="6159137at2759"/>
<protein>
    <submittedName>
        <fullName evidence="3">Nucleotide-binding, alpha-beta plait</fullName>
    </submittedName>
</protein>
<dbReference type="SMART" id="SM00360">
    <property type="entry name" value="RRM"/>
    <property type="match status" value="1"/>
</dbReference>
<dbReference type="Pfam" id="PF00076">
    <property type="entry name" value="RRM_1"/>
    <property type="match status" value="1"/>
</dbReference>
<evidence type="ECO:0000313" key="4">
    <source>
        <dbReference type="Proteomes" id="UP000009170"/>
    </source>
</evidence>
<dbReference type="SUPFAM" id="SSF54928">
    <property type="entry name" value="RNA-binding domain, RBD"/>
    <property type="match status" value="1"/>
</dbReference>
<evidence type="ECO:0000259" key="2">
    <source>
        <dbReference type="PROSITE" id="PS50102"/>
    </source>
</evidence>
<dbReference type="EMBL" id="CAID01000002">
    <property type="protein sequence ID" value="CEG00950.1"/>
    <property type="molecule type" value="Genomic_DNA"/>
</dbReference>
<reference evidence="4" key="1">
    <citation type="journal article" date="2006" name="Proc. Natl. Acad. Sci. U.S.A.">
        <title>Genome analysis of the smallest free-living eukaryote Ostreococcus tauri unveils many unique features.</title>
        <authorList>
            <person name="Derelle E."/>
            <person name="Ferraz C."/>
            <person name="Rombauts S."/>
            <person name="Rouze P."/>
            <person name="Worden A.Z."/>
            <person name="Robbens S."/>
            <person name="Partensky F."/>
            <person name="Degroeve S."/>
            <person name="Echeynie S."/>
            <person name="Cooke R."/>
            <person name="Saeys Y."/>
            <person name="Wuyts J."/>
            <person name="Jabbari K."/>
            <person name="Bowler C."/>
            <person name="Panaud O."/>
            <person name="Piegu B."/>
            <person name="Ball S.G."/>
            <person name="Ral J.-P."/>
            <person name="Bouget F.-Y."/>
            <person name="Piganeau G."/>
            <person name="De Baets B."/>
            <person name="Picard A."/>
            <person name="Delseny M."/>
            <person name="Demaille J."/>
            <person name="Van de Peer Y."/>
            <person name="Moreau H."/>
        </authorList>
    </citation>
    <scope>NUCLEOTIDE SEQUENCE [LARGE SCALE GENOMIC DNA]</scope>
    <source>
        <strain evidence="4">OTTH 0595 / CCAP 157/2 / RCC745</strain>
    </source>
</reference>
<sequence length="85" mass="9235">MDTSLSAQAHVSPVSDRLMQADIERIFATFGKIADIEFKRGTNVHSAVVTYASRLDCEQAVANLNGSELHGITVTVKQLDFHSSS</sequence>
<dbReference type="RefSeq" id="XP_022840694.1">
    <property type="nucleotide sequence ID" value="XM_022984999.1"/>
</dbReference>
<proteinExistence type="predicted"/>
<dbReference type="GO" id="GO:0003723">
    <property type="term" value="F:RNA binding"/>
    <property type="evidence" value="ECO:0007669"/>
    <property type="project" value="UniProtKB-UniRule"/>
</dbReference>
<dbReference type="InterPro" id="IPR012677">
    <property type="entry name" value="Nucleotide-bd_a/b_plait_sf"/>
</dbReference>
<keyword evidence="4" id="KW-1185">Reference proteome</keyword>
<organism evidence="3 4">
    <name type="scientific">Ostreococcus tauri</name>
    <name type="common">Marine green alga</name>
    <dbReference type="NCBI Taxonomy" id="70448"/>
    <lineage>
        <taxon>Eukaryota</taxon>
        <taxon>Viridiplantae</taxon>
        <taxon>Chlorophyta</taxon>
        <taxon>Mamiellophyceae</taxon>
        <taxon>Mamiellales</taxon>
        <taxon>Bathycoccaceae</taxon>
        <taxon>Ostreococcus</taxon>
    </lineage>
</organism>
<feature type="domain" description="RRM" evidence="2">
    <location>
        <begin position="7"/>
        <end position="81"/>
    </location>
</feature>
<dbReference type="InterPro" id="IPR000504">
    <property type="entry name" value="RRM_dom"/>
</dbReference>
<dbReference type="KEGG" id="ota:OT_ostta02g00980"/>
<gene>
    <name evidence="3" type="ORF">OT_ostta02g00980</name>
</gene>
<comment type="caution">
    <text evidence="3">The sequence shown here is derived from an EMBL/GenBank/DDBJ whole genome shotgun (WGS) entry which is preliminary data.</text>
</comment>
<dbReference type="CDD" id="cd00590">
    <property type="entry name" value="RRM_SF"/>
    <property type="match status" value="1"/>
</dbReference>
<dbReference type="Gene3D" id="3.30.70.330">
    <property type="match status" value="1"/>
</dbReference>
<dbReference type="InParanoid" id="A0A090N4M1"/>
<evidence type="ECO:0000256" key="1">
    <source>
        <dbReference type="PROSITE-ProRule" id="PRU00176"/>
    </source>
</evidence>
<accession>A0A090N4M1</accession>
<dbReference type="InterPro" id="IPR035979">
    <property type="entry name" value="RBD_domain_sf"/>
</dbReference>
<keyword evidence="1" id="KW-0694">RNA-binding</keyword>
<dbReference type="Proteomes" id="UP000009170">
    <property type="component" value="Unassembled WGS sequence"/>
</dbReference>
<evidence type="ECO:0000313" key="3">
    <source>
        <dbReference type="EMBL" id="CEG00950.1"/>
    </source>
</evidence>
<dbReference type="GeneID" id="9837241"/>
<dbReference type="PROSITE" id="PS50102">
    <property type="entry name" value="RRM"/>
    <property type="match status" value="1"/>
</dbReference>
<reference evidence="3 4" key="2">
    <citation type="journal article" date="2014" name="BMC Genomics">
        <title>An improved genome of the model marine alga Ostreococcus tauri unfolds by assessing Illumina de novo assemblies.</title>
        <authorList>
            <person name="Blanc-Mathieu R."/>
            <person name="Verhelst B."/>
            <person name="Derelle E."/>
            <person name="Rombauts S."/>
            <person name="Bouget F.Y."/>
            <person name="Carre I."/>
            <person name="Chateau A."/>
            <person name="Eyre-Walker A."/>
            <person name="Grimsley N."/>
            <person name="Moreau H."/>
            <person name="Piegu B."/>
            <person name="Rivals E."/>
            <person name="Schackwitz W."/>
            <person name="Van de Peer Y."/>
            <person name="Piganeau G."/>
        </authorList>
    </citation>
    <scope>NUCLEOTIDE SEQUENCE [LARGE SCALE GENOMIC DNA]</scope>
    <source>
        <strain evidence="4">OTTH 0595 / CCAP 157/2 / RCC745</strain>
    </source>
</reference>
<name>A0A090N4M1_OSTTA</name>